<dbReference type="Pfam" id="PF00620">
    <property type="entry name" value="RhoGAP"/>
    <property type="match status" value="1"/>
</dbReference>
<evidence type="ECO:0000313" key="5">
    <source>
        <dbReference type="Proteomes" id="UP000738359"/>
    </source>
</evidence>
<dbReference type="GO" id="GO:0007165">
    <property type="term" value="P:signal transduction"/>
    <property type="evidence" value="ECO:0007669"/>
    <property type="project" value="InterPro"/>
</dbReference>
<feature type="compositionally biased region" description="Polar residues" evidence="2">
    <location>
        <begin position="957"/>
        <end position="966"/>
    </location>
</feature>
<dbReference type="GO" id="GO:0005096">
    <property type="term" value="F:GTPase activator activity"/>
    <property type="evidence" value="ECO:0007669"/>
    <property type="project" value="UniProtKB-KW"/>
</dbReference>
<feature type="region of interest" description="Disordered" evidence="2">
    <location>
        <begin position="102"/>
        <end position="133"/>
    </location>
</feature>
<dbReference type="Proteomes" id="UP000738359">
    <property type="component" value="Unassembled WGS sequence"/>
</dbReference>
<feature type="compositionally biased region" description="Polar residues" evidence="2">
    <location>
        <begin position="124"/>
        <end position="133"/>
    </location>
</feature>
<dbReference type="PANTHER" id="PTHR14963">
    <property type="entry name" value="RHO GTPASE ACTIVATING PROTEIN 18,19-RELATED"/>
    <property type="match status" value="1"/>
</dbReference>
<feature type="compositionally biased region" description="Polar residues" evidence="2">
    <location>
        <begin position="1254"/>
        <end position="1273"/>
    </location>
</feature>
<dbReference type="SUPFAM" id="SSF48350">
    <property type="entry name" value="GTPase activation domain, GAP"/>
    <property type="match status" value="1"/>
</dbReference>
<dbReference type="SMART" id="SM00324">
    <property type="entry name" value="RhoGAP"/>
    <property type="match status" value="1"/>
</dbReference>
<dbReference type="InterPro" id="IPR000198">
    <property type="entry name" value="RhoGAP_dom"/>
</dbReference>
<evidence type="ECO:0000259" key="3">
    <source>
        <dbReference type="PROSITE" id="PS50238"/>
    </source>
</evidence>
<organism evidence="4 5">
    <name type="scientific">Mortierella alpina</name>
    <name type="common">Oleaginous fungus</name>
    <name type="synonym">Mortierella renispora</name>
    <dbReference type="NCBI Taxonomy" id="64518"/>
    <lineage>
        <taxon>Eukaryota</taxon>
        <taxon>Fungi</taxon>
        <taxon>Fungi incertae sedis</taxon>
        <taxon>Mucoromycota</taxon>
        <taxon>Mortierellomycotina</taxon>
        <taxon>Mortierellomycetes</taxon>
        <taxon>Mortierellales</taxon>
        <taxon>Mortierellaceae</taxon>
        <taxon>Mortierella</taxon>
    </lineage>
</organism>
<feature type="region of interest" description="Disordered" evidence="2">
    <location>
        <begin position="197"/>
        <end position="221"/>
    </location>
</feature>
<reference evidence="4" key="1">
    <citation type="journal article" date="2020" name="Fungal Divers.">
        <title>Resolving the Mortierellaceae phylogeny through synthesis of multi-gene phylogenetics and phylogenomics.</title>
        <authorList>
            <person name="Vandepol N."/>
            <person name="Liber J."/>
            <person name="Desiro A."/>
            <person name="Na H."/>
            <person name="Kennedy M."/>
            <person name="Barry K."/>
            <person name="Grigoriev I.V."/>
            <person name="Miller A.N."/>
            <person name="O'Donnell K."/>
            <person name="Stajich J.E."/>
            <person name="Bonito G."/>
        </authorList>
    </citation>
    <scope>NUCLEOTIDE SEQUENCE</scope>
    <source>
        <strain evidence="4">CK1249</strain>
    </source>
</reference>
<dbReference type="PANTHER" id="PTHR14963:SF7">
    <property type="entry name" value="RHO GTPASE-ACTIVATING PROTEIN 19"/>
    <property type="match status" value="1"/>
</dbReference>
<feature type="region of interest" description="Disordered" evidence="2">
    <location>
        <begin position="802"/>
        <end position="887"/>
    </location>
</feature>
<feature type="region of interest" description="Disordered" evidence="2">
    <location>
        <begin position="354"/>
        <end position="388"/>
    </location>
</feature>
<keyword evidence="5" id="KW-1185">Reference proteome</keyword>
<dbReference type="PROSITE" id="PS50238">
    <property type="entry name" value="RHOGAP"/>
    <property type="match status" value="1"/>
</dbReference>
<feature type="region of interest" description="Disordered" evidence="2">
    <location>
        <begin position="1208"/>
        <end position="1275"/>
    </location>
</feature>
<accession>A0A9P6J7C0</accession>
<feature type="compositionally biased region" description="Polar residues" evidence="2">
    <location>
        <begin position="102"/>
        <end position="112"/>
    </location>
</feature>
<protein>
    <recommendedName>
        <fullName evidence="3">Rho-GAP domain-containing protein</fullName>
    </recommendedName>
</protein>
<sequence>MSHAYSPRREVAPSRPTLEQEDIKAQFNSIVSPYGILFADQSDMTLSFLGSALTTEKPNSRATNDFWGETLTLQDKTLTGTEDSCTERSPVMEDVAQMLPTSYSSMNSSKDSVANMGMRRSHHPSASQDAGQSLNTISSEKDLEDTSAVGLAKYSEGEYSPQWRPSYDLQHDGAGAKGVKPGSKLVKGWKKLRQSLRHSAMAGQRTKHQSGSQSSVAEGRLSESALRLGEERKTMSDMDHRPFEIGSDETLNFGPGFGIGLSSKFSSGSLKGFLLKGPSTTSLPESDASDSLQPKRLYKDSQEDLEGGAVVVDVETVMGLGRMRQYGREDRMQQQQMHQTFEQEALPCVDAQPKQVPHTDGPTLADTRPSLPHSLQPEQGMQAHKEDRRLEEPIPELQNVLEQPPGPSHAAVSSNERMSDINATEKEPSVIPRTLRLGHDLSTSQRWRLSARGSPNVYGSICERAPTDSCANEQFLRRLMRDSTLDRGALENAAVPEDHDRQDNAFRVPLEQSVQLASAMFENGSKVPLVVYYAAEELRVRGDIALVTDSLFPENWDATDADFETLINVFDTRPFGQDFDLSTRMYRPQLENGVNTAGSNEEATAVSSRDLSCVILRFLADLPEPLIPQDVFTTFSAMVQLQTLDSIKVQASSLLVQLLPLPQRQLLQFILEFLDCVILGSLRDDIGQLEHSINTGSAPEQSIDTQKGDLDRKRDEFKSTTDRLSQVLGVVCMHATSPGSQVNASMTGSNSQNSLYRHYKKEFELKAQLEQKNASIQKAKAVFHALLKFRANIFGPPSFSFAGPADYQDEDPAMRQGDDTPQADDEREQDSNTDTDSEYEYQSDGALVGRPRSSLLGRRRAFPRPKSHLLRQAGNTAASNRRSRRRAHSSMLFGMAPRGTAKNVLCDSGADMTCSIDMLAVTAMQEHSARARRFNKHLPHPSMATLHSILAEADSVTGVNQPSSPTHLGHASFEQGPGHHSEVHMVRVHEEAGTGDETYDETLGFGSRKPRREYGFMDFLQEPLDRKQEEREIKMVEKEILQSEVTTKFLAANLAGLYPSSSQSPIPPVILPSARGSMMPPSKTAGQRTIITLQQPAMWEINSPSQQEESPSRTRELTLTPQEQIALPLDHRASDDCSCSFCTTLVKPSKIPVLTREEYERAELQSQCDAKDLHIAELLKTVQGLQSQVNILNAKLLFLHDHHTTRPMRRRTLVRGSQPGMSSTGGVEWFSRHQHQVTQQSSGSEDSKGFGSSAGPTGSNITSVTTQSGSPRLTASPKMFAEGLHSAHNSDAHLNGGMMSQPWPSGLEEDEAMSLLDLEDNHPASTSQPYQQHMPPSMSHASAPFPRTAAHPRRRRYETELERVLRDVEEAEEEPEREGEDMLDEYYYMDAYKTMDQQLYRRPILPVSPPPRPMSSDQYKKHHRMSLPIQSLMSKRISLANSFRWKGRATAA</sequence>
<dbReference type="OrthoDB" id="2430493at2759"/>
<dbReference type="InterPro" id="IPR008936">
    <property type="entry name" value="Rho_GTPase_activation_prot"/>
</dbReference>
<evidence type="ECO:0000256" key="2">
    <source>
        <dbReference type="SAM" id="MobiDB-lite"/>
    </source>
</evidence>
<name>A0A9P6J7C0_MORAP</name>
<gene>
    <name evidence="4" type="ORF">BGZ70_006929</name>
</gene>
<feature type="region of interest" description="Disordered" evidence="2">
    <location>
        <begin position="957"/>
        <end position="980"/>
    </location>
</feature>
<feature type="compositionally biased region" description="Acidic residues" evidence="2">
    <location>
        <begin position="821"/>
        <end position="841"/>
    </location>
</feature>
<keyword evidence="1" id="KW-0343">GTPase activation</keyword>
<dbReference type="GO" id="GO:0005737">
    <property type="term" value="C:cytoplasm"/>
    <property type="evidence" value="ECO:0007669"/>
    <property type="project" value="TreeGrafter"/>
</dbReference>
<evidence type="ECO:0000313" key="4">
    <source>
        <dbReference type="EMBL" id="KAF9964106.1"/>
    </source>
</evidence>
<proteinExistence type="predicted"/>
<feature type="region of interest" description="Disordered" evidence="2">
    <location>
        <begin position="1320"/>
        <end position="1356"/>
    </location>
</feature>
<dbReference type="Gene3D" id="1.10.555.10">
    <property type="entry name" value="Rho GTPase activation protein"/>
    <property type="match status" value="1"/>
</dbReference>
<feature type="domain" description="Rho-GAP" evidence="3">
    <location>
        <begin position="508"/>
        <end position="728"/>
    </location>
</feature>
<comment type="caution">
    <text evidence="4">The sequence shown here is derived from an EMBL/GenBank/DDBJ whole genome shotgun (WGS) entry which is preliminary data.</text>
</comment>
<evidence type="ECO:0000256" key="1">
    <source>
        <dbReference type="ARBA" id="ARBA00022468"/>
    </source>
</evidence>
<dbReference type="EMBL" id="JAAAHY010000405">
    <property type="protein sequence ID" value="KAF9964106.1"/>
    <property type="molecule type" value="Genomic_DNA"/>
</dbReference>
<dbReference type="GO" id="GO:0051056">
    <property type="term" value="P:regulation of small GTPase mediated signal transduction"/>
    <property type="evidence" value="ECO:0007669"/>
    <property type="project" value="TreeGrafter"/>
</dbReference>
<feature type="compositionally biased region" description="Basic residues" evidence="2">
    <location>
        <begin position="857"/>
        <end position="869"/>
    </location>
</feature>